<evidence type="ECO:0000259" key="9">
    <source>
        <dbReference type="PROSITE" id="PS50991"/>
    </source>
</evidence>
<dbReference type="RefSeq" id="WP_089015580.1">
    <property type="nucleotide sequence ID" value="NZ_LT607754.1"/>
</dbReference>
<feature type="active site" description="Proton acceptor" evidence="7">
    <location>
        <position position="16"/>
    </location>
</feature>
<dbReference type="GO" id="GO:0030145">
    <property type="term" value="F:manganese ion binding"/>
    <property type="evidence" value="ECO:0007669"/>
    <property type="project" value="UniProtKB-UniRule"/>
</dbReference>
<dbReference type="InterPro" id="IPR013785">
    <property type="entry name" value="Aldolase_TIM"/>
</dbReference>
<keyword evidence="11" id="KW-1185">Reference proteome</keyword>
<name>A0A1C5K580_9ACTN</name>
<dbReference type="Gene3D" id="1.10.8.60">
    <property type="match status" value="1"/>
</dbReference>
<feature type="binding site" evidence="7">
    <location>
        <begin position="12"/>
        <end position="13"/>
    </location>
    <ligand>
        <name>substrate</name>
    </ligand>
</feature>
<dbReference type="PANTHER" id="PTHR10277:SF9">
    <property type="entry name" value="2-ISOPROPYLMALATE SYNTHASE 1, CHLOROPLASTIC-RELATED"/>
    <property type="match status" value="1"/>
</dbReference>
<protein>
    <recommendedName>
        <fullName evidence="7 8">4-hydroxy-2-oxovalerate aldolase</fullName>
        <shortName evidence="7">HOA</shortName>
        <ecNumber evidence="7 8">4.1.3.39</ecNumber>
    </recommendedName>
    <alternativeName>
        <fullName evidence="7">4-hydroxy-2-keto-pentanoic acid aldolase</fullName>
    </alternativeName>
    <alternativeName>
        <fullName evidence="7">4-hydroxy-2-oxopentanoate aldolase</fullName>
    </alternativeName>
</protein>
<comment type="catalytic activity">
    <reaction evidence="7">
        <text>(S)-4-hydroxy-2-oxopentanoate = acetaldehyde + pyruvate</text>
        <dbReference type="Rhea" id="RHEA:22624"/>
        <dbReference type="ChEBI" id="CHEBI:15343"/>
        <dbReference type="ChEBI" id="CHEBI:15361"/>
        <dbReference type="ChEBI" id="CHEBI:73143"/>
        <dbReference type="EC" id="4.1.3.39"/>
    </reaction>
</comment>
<dbReference type="AlphaFoldDB" id="A0A1C5K580"/>
<feature type="binding site" evidence="7">
    <location>
        <position position="13"/>
    </location>
    <ligand>
        <name>Mn(2+)</name>
        <dbReference type="ChEBI" id="CHEBI:29035"/>
    </ligand>
</feature>
<evidence type="ECO:0000256" key="3">
    <source>
        <dbReference type="ARBA" id="ARBA00022797"/>
    </source>
</evidence>
<keyword evidence="5 7" id="KW-0456">Lyase</keyword>
<reference evidence="11" key="1">
    <citation type="submission" date="2016-06" db="EMBL/GenBank/DDBJ databases">
        <authorList>
            <person name="Varghese N."/>
            <person name="Submissions Spin"/>
        </authorList>
    </citation>
    <scope>NUCLEOTIDE SEQUENCE [LARGE SCALE GENOMIC DNA]</scope>
    <source>
        <strain evidence="11">DSM 43819</strain>
    </source>
</reference>
<comment type="similarity">
    <text evidence="1 7">Belongs to the 4-hydroxy-2-oxovalerate aldolase family.</text>
</comment>
<dbReference type="InterPro" id="IPR012425">
    <property type="entry name" value="DmpG_comm"/>
</dbReference>
<feature type="domain" description="Pyruvate carboxyltransferase" evidence="9">
    <location>
        <begin position="4"/>
        <end position="256"/>
    </location>
</feature>
<dbReference type="CDD" id="cd07943">
    <property type="entry name" value="DRE_TIM_HOA"/>
    <property type="match status" value="1"/>
</dbReference>
<dbReference type="GO" id="GO:0008701">
    <property type="term" value="F:4-hydroxy-2-oxovalerate aldolase activity"/>
    <property type="evidence" value="ECO:0007669"/>
    <property type="project" value="UniProtKB-UniRule"/>
</dbReference>
<dbReference type="NCBIfam" id="NF006049">
    <property type="entry name" value="PRK08195.1"/>
    <property type="match status" value="1"/>
</dbReference>
<dbReference type="InterPro" id="IPR000891">
    <property type="entry name" value="PYR_CT"/>
</dbReference>
<organism evidence="10 11">
    <name type="scientific">Micromonospora inositola</name>
    <dbReference type="NCBI Taxonomy" id="47865"/>
    <lineage>
        <taxon>Bacteria</taxon>
        <taxon>Bacillati</taxon>
        <taxon>Actinomycetota</taxon>
        <taxon>Actinomycetes</taxon>
        <taxon>Micromonosporales</taxon>
        <taxon>Micromonosporaceae</taxon>
        <taxon>Micromonospora</taxon>
    </lineage>
</organism>
<evidence type="ECO:0000256" key="6">
    <source>
        <dbReference type="ARBA" id="ARBA00023518"/>
    </source>
</evidence>
<sequence length="337" mass="35213">MSPITVCDSTLRDGSHAKSHKFVGQEVRDVVAALDEAHVPVIEVSHGDGLGGSSFNYGFSEQSEFDLLKVAVEAAKTAKIAVLLVPGIGVKADLQRAADIGVSVARVATHCTEADISLQHLGLARDLGMTAVGFLMLAHMARPEELAKQATIMADAGAEIVYVTDSAGALTPSGVRDRVRLLRETLPASVEVGVHAHENLSLSVANSIAAVESGATWIDGCSCGLGAGAGNTPTEIFAAVCEQLDIETGIDSFQLMDAAEEVVRPVMPRAQVVDRAALLLGRTGLYSSFLLHAERASDRFGVPLKDLLIEVSKAKPVGGQEDLIVDVAARMASGRVG</sequence>
<proteinExistence type="inferred from homology"/>
<evidence type="ECO:0000256" key="5">
    <source>
        <dbReference type="ARBA" id="ARBA00023239"/>
    </source>
</evidence>
<dbReference type="Gene3D" id="3.20.20.70">
    <property type="entry name" value="Aldolase class I"/>
    <property type="match status" value="1"/>
</dbReference>
<gene>
    <name evidence="10" type="ORF">GA0070613_6406</name>
</gene>
<dbReference type="Pfam" id="PF07836">
    <property type="entry name" value="DmpG_comm"/>
    <property type="match status" value="1"/>
</dbReference>
<evidence type="ECO:0000256" key="7">
    <source>
        <dbReference type="HAMAP-Rule" id="MF_01656"/>
    </source>
</evidence>
<dbReference type="PROSITE" id="PS50991">
    <property type="entry name" value="PYR_CT"/>
    <property type="match status" value="1"/>
</dbReference>
<dbReference type="InterPro" id="IPR035685">
    <property type="entry name" value="DRE_TIM_HOA"/>
</dbReference>
<keyword evidence="4 7" id="KW-0464">Manganese</keyword>
<evidence type="ECO:0000256" key="2">
    <source>
        <dbReference type="ARBA" id="ARBA00022723"/>
    </source>
</evidence>
<evidence type="ECO:0000256" key="4">
    <source>
        <dbReference type="ARBA" id="ARBA00023211"/>
    </source>
</evidence>
<evidence type="ECO:0000256" key="1">
    <source>
        <dbReference type="ARBA" id="ARBA00008944"/>
    </source>
</evidence>
<dbReference type="GO" id="GO:0009098">
    <property type="term" value="P:L-leucine biosynthetic process"/>
    <property type="evidence" value="ECO:0007669"/>
    <property type="project" value="TreeGrafter"/>
</dbReference>
<evidence type="ECO:0000313" key="10">
    <source>
        <dbReference type="EMBL" id="SCG77915.1"/>
    </source>
</evidence>
<keyword evidence="3 7" id="KW-0058">Aromatic hydrocarbons catabolism</keyword>
<dbReference type="PANTHER" id="PTHR10277">
    <property type="entry name" value="HOMOCITRATE SYNTHASE-RELATED"/>
    <property type="match status" value="1"/>
</dbReference>
<feature type="binding site" evidence="7">
    <location>
        <position position="195"/>
    </location>
    <ligand>
        <name>Mn(2+)</name>
        <dbReference type="ChEBI" id="CHEBI:29035"/>
    </ligand>
</feature>
<dbReference type="Pfam" id="PF00682">
    <property type="entry name" value="HMGL-like"/>
    <property type="match status" value="1"/>
</dbReference>
<dbReference type="SUPFAM" id="SSF51569">
    <property type="entry name" value="Aldolase"/>
    <property type="match status" value="1"/>
</dbReference>
<feature type="binding site" evidence="7">
    <location>
        <position position="195"/>
    </location>
    <ligand>
        <name>substrate</name>
    </ligand>
</feature>
<dbReference type="EC" id="4.1.3.39" evidence="7 8"/>
<dbReference type="OrthoDB" id="9803573at2"/>
<evidence type="ECO:0000313" key="11">
    <source>
        <dbReference type="Proteomes" id="UP000198221"/>
    </source>
</evidence>
<keyword evidence="2 7" id="KW-0479">Metal-binding</keyword>
<dbReference type="SUPFAM" id="SSF89000">
    <property type="entry name" value="post-HMGL domain-like"/>
    <property type="match status" value="1"/>
</dbReference>
<dbReference type="GO" id="GO:0003852">
    <property type="term" value="F:2-isopropylmalate synthase activity"/>
    <property type="evidence" value="ECO:0007669"/>
    <property type="project" value="TreeGrafter"/>
</dbReference>
<feature type="binding site" evidence="7">
    <location>
        <position position="166"/>
    </location>
    <ligand>
        <name>substrate</name>
    </ligand>
</feature>
<feature type="binding site" evidence="7">
    <location>
        <position position="286"/>
    </location>
    <ligand>
        <name>substrate</name>
    </ligand>
</feature>
<comment type="catalytic activity">
    <reaction evidence="6">
        <text>(S)-4-hydroxy-2-oxohexanoate = propanal + pyruvate</text>
        <dbReference type="Rhea" id="RHEA:36003"/>
        <dbReference type="ChEBI" id="CHEBI:15361"/>
        <dbReference type="ChEBI" id="CHEBI:17153"/>
        <dbReference type="ChEBI" id="CHEBI:73142"/>
        <dbReference type="EC" id="4.1.3.43"/>
    </reaction>
    <physiologicalReaction direction="left-to-right" evidence="6">
        <dbReference type="Rhea" id="RHEA:36004"/>
    </physiologicalReaction>
</comment>
<feature type="site" description="Transition state stabilizer" evidence="7">
    <location>
        <position position="12"/>
    </location>
</feature>
<evidence type="ECO:0000256" key="8">
    <source>
        <dbReference type="NCBIfam" id="TIGR03217"/>
    </source>
</evidence>
<accession>A0A1C5K580</accession>
<dbReference type="HAMAP" id="MF_01656">
    <property type="entry name" value="HOA"/>
    <property type="match status" value="1"/>
</dbReference>
<dbReference type="InterPro" id="IPR017629">
    <property type="entry name" value="4OH_2_O-val_aldolase"/>
</dbReference>
<dbReference type="NCBIfam" id="TIGR03217">
    <property type="entry name" value="4OH_2_O_val_ald"/>
    <property type="match status" value="1"/>
</dbReference>
<dbReference type="InterPro" id="IPR050073">
    <property type="entry name" value="2-IPM_HCS-like"/>
</dbReference>
<dbReference type="EMBL" id="LT607754">
    <property type="protein sequence ID" value="SCG77915.1"/>
    <property type="molecule type" value="Genomic_DNA"/>
</dbReference>
<dbReference type="Proteomes" id="UP000198221">
    <property type="component" value="Chromosome I"/>
</dbReference>
<feature type="binding site" evidence="7">
    <location>
        <position position="197"/>
    </location>
    <ligand>
        <name>Mn(2+)</name>
        <dbReference type="ChEBI" id="CHEBI:29035"/>
    </ligand>
</feature>